<dbReference type="SUPFAM" id="SSF51445">
    <property type="entry name" value="(Trans)glycosidases"/>
    <property type="match status" value="1"/>
</dbReference>
<evidence type="ECO:0000256" key="1">
    <source>
        <dbReference type="SAM" id="SignalP"/>
    </source>
</evidence>
<dbReference type="InterPro" id="IPR025277">
    <property type="entry name" value="Apiosidase-like_cat_dom"/>
</dbReference>
<evidence type="ECO:0000259" key="3">
    <source>
        <dbReference type="Pfam" id="PF13204"/>
    </source>
</evidence>
<dbReference type="AlphaFoldDB" id="A0A508T916"/>
<organism evidence="4 5">
    <name type="scientific">Bradyrhizobium ivorense</name>
    <dbReference type="NCBI Taxonomy" id="2511166"/>
    <lineage>
        <taxon>Bacteria</taxon>
        <taxon>Pseudomonadati</taxon>
        <taxon>Pseudomonadota</taxon>
        <taxon>Alphaproteobacteria</taxon>
        <taxon>Hyphomicrobiales</taxon>
        <taxon>Nitrobacteraceae</taxon>
        <taxon>Bradyrhizobium</taxon>
    </lineage>
</organism>
<dbReference type="EMBL" id="CAADFC020000009">
    <property type="protein sequence ID" value="VIO69518.1"/>
    <property type="molecule type" value="Genomic_DNA"/>
</dbReference>
<keyword evidence="1" id="KW-0732">Signal</keyword>
<dbReference type="Pfam" id="PF12904">
    <property type="entry name" value="Collagen_bind_2"/>
    <property type="match status" value="1"/>
</dbReference>
<comment type="caution">
    <text evidence="4">The sequence shown here is derived from an EMBL/GenBank/DDBJ whole genome shotgun (WGS) entry which is preliminary data.</text>
</comment>
<dbReference type="Gene3D" id="3.20.20.80">
    <property type="entry name" value="Glycosidases"/>
    <property type="match status" value="1"/>
</dbReference>
<dbReference type="PANTHER" id="PTHR37836">
    <property type="entry name" value="LMO1036 PROTEIN"/>
    <property type="match status" value="1"/>
</dbReference>
<proteinExistence type="predicted"/>
<gene>
    <name evidence="4" type="ORF">CI1B_27240</name>
</gene>
<evidence type="ECO:0000259" key="2">
    <source>
        <dbReference type="Pfam" id="PF12904"/>
    </source>
</evidence>
<dbReference type="Proteomes" id="UP000328092">
    <property type="component" value="Unassembled WGS sequence"/>
</dbReference>
<dbReference type="OrthoDB" id="8108447at2"/>
<accession>A0A508T916</accession>
<protein>
    <recommendedName>
        <fullName evidence="6">DUF4038 domain-containing protein</fullName>
    </recommendedName>
</protein>
<dbReference type="Pfam" id="PF13204">
    <property type="entry name" value="Apiosidase"/>
    <property type="match status" value="1"/>
</dbReference>
<evidence type="ECO:0000313" key="4">
    <source>
        <dbReference type="EMBL" id="VIO69518.1"/>
    </source>
</evidence>
<feature type="chain" id="PRO_5021498767" description="DUF4038 domain-containing protein" evidence="1">
    <location>
        <begin position="34"/>
        <end position="504"/>
    </location>
</feature>
<feature type="signal peptide" evidence="1">
    <location>
        <begin position="1"/>
        <end position="33"/>
    </location>
</feature>
<feature type="domain" description="Putative collagen-binding" evidence="2">
    <location>
        <begin position="421"/>
        <end position="499"/>
    </location>
</feature>
<evidence type="ECO:0008006" key="6">
    <source>
        <dbReference type="Google" id="ProtNLM"/>
    </source>
</evidence>
<dbReference type="InterPro" id="IPR017853">
    <property type="entry name" value="GH"/>
</dbReference>
<evidence type="ECO:0000313" key="5">
    <source>
        <dbReference type="Proteomes" id="UP000328092"/>
    </source>
</evidence>
<name>A0A508T916_9BRAD</name>
<keyword evidence="5" id="KW-1185">Reference proteome</keyword>
<dbReference type="PANTHER" id="PTHR37836:SF2">
    <property type="entry name" value="DUF4038 DOMAIN-CONTAINING PROTEIN"/>
    <property type="match status" value="1"/>
</dbReference>
<sequence>MSFWIRCSTSATRKCFAHSVAAALLATAVSITAVPRAPAQQGPADIGIVGSPERPVYPLKASANNRYLVDQNNTPFLMVGDSPQYLSTNLSQEEAAAFMANRRSYGINTLWINLLCICEEAKTFDGIVPFLVPGDIATPNPAYFQRIDDMLRVAADHGMVVLLDPIETISWLDVLRKNGKSKAFEYGQYLGNRYKDFLNIIWMHGNDFQSWRNAADDDLVQAVARGIRSMDAIHIHTVELNTATSGSLEDPSWAPLIELDAAYTYFPTYAQVLTEYNRPNFKPIFMVEANYEFENVGPDPEGGSPQNLRRQEYWTMLSGAAGQLYGSAHSWKLERGWEANLDTQGVLQLSYMKNLFVSRQWHDLVPDQTHAVVTAGYGRVSCLVGKFVAGVSKDPDALWTKVFGSIRKYFGVGSITGNSCATAARTSDGSLVLVYMPTIRAITVDMSKLAGTTTARWYDPTSGEYADVKESPFANEGSRVFMPSGANKSGDGDWVLVLEARTPP</sequence>
<feature type="domain" description="Apiosidase-like catalytic" evidence="3">
    <location>
        <begin position="62"/>
        <end position="362"/>
    </location>
</feature>
<dbReference type="InterPro" id="IPR024749">
    <property type="entry name" value="Collagen-bd_put"/>
</dbReference>
<reference evidence="4" key="1">
    <citation type="submission" date="2019-02" db="EMBL/GenBank/DDBJ databases">
        <authorList>
            <person name="Pothier F.J."/>
        </authorList>
    </citation>
    <scope>NUCLEOTIDE SEQUENCE</scope>
    <source>
        <strain evidence="4">CI-1B</strain>
    </source>
</reference>